<sequence length="96" mass="10682">MYSGSPLALYRIRPECECPRHYSDTLNFIGGDENQFDCVDPNQNSTSRFGTETPSGATSNGKLSIFNSNGWVSDYTDEAEITISFNRPMLVCLDTN</sequence>
<dbReference type="AlphaFoldDB" id="A0A7J7KFG5"/>
<proteinExistence type="predicted"/>
<feature type="region of interest" description="Disordered" evidence="1">
    <location>
        <begin position="42"/>
        <end position="61"/>
    </location>
</feature>
<evidence type="ECO:0000313" key="3">
    <source>
        <dbReference type="Proteomes" id="UP000593567"/>
    </source>
</evidence>
<comment type="caution">
    <text evidence="2">The sequence shown here is derived from an EMBL/GenBank/DDBJ whole genome shotgun (WGS) entry which is preliminary data.</text>
</comment>
<gene>
    <name evidence="2" type="ORF">EB796_004292</name>
</gene>
<keyword evidence="3" id="KW-1185">Reference proteome</keyword>
<organism evidence="2 3">
    <name type="scientific">Bugula neritina</name>
    <name type="common">Brown bryozoan</name>
    <name type="synonym">Sertularia neritina</name>
    <dbReference type="NCBI Taxonomy" id="10212"/>
    <lineage>
        <taxon>Eukaryota</taxon>
        <taxon>Metazoa</taxon>
        <taxon>Spiralia</taxon>
        <taxon>Lophotrochozoa</taxon>
        <taxon>Bryozoa</taxon>
        <taxon>Gymnolaemata</taxon>
        <taxon>Cheilostomatida</taxon>
        <taxon>Flustrina</taxon>
        <taxon>Buguloidea</taxon>
        <taxon>Bugulidae</taxon>
        <taxon>Bugula</taxon>
    </lineage>
</organism>
<accession>A0A7J7KFG5</accession>
<evidence type="ECO:0000256" key="1">
    <source>
        <dbReference type="SAM" id="MobiDB-lite"/>
    </source>
</evidence>
<dbReference type="EMBL" id="VXIV02000579">
    <property type="protein sequence ID" value="KAF6037399.1"/>
    <property type="molecule type" value="Genomic_DNA"/>
</dbReference>
<name>A0A7J7KFG5_BUGNE</name>
<reference evidence="2" key="1">
    <citation type="submission" date="2020-06" db="EMBL/GenBank/DDBJ databases">
        <title>Draft genome of Bugula neritina, a colonial animal packing powerful symbionts and potential medicines.</title>
        <authorList>
            <person name="Rayko M."/>
        </authorList>
    </citation>
    <scope>NUCLEOTIDE SEQUENCE [LARGE SCALE GENOMIC DNA]</scope>
    <source>
        <strain evidence="2">Kwan_BN1</strain>
    </source>
</reference>
<dbReference type="Proteomes" id="UP000593567">
    <property type="component" value="Unassembled WGS sequence"/>
</dbReference>
<protein>
    <submittedName>
        <fullName evidence="2">Uncharacterized protein</fullName>
    </submittedName>
</protein>
<evidence type="ECO:0000313" key="2">
    <source>
        <dbReference type="EMBL" id="KAF6037399.1"/>
    </source>
</evidence>